<sequence length="83" mass="9998">MKVFLNCNEAQQVCDKNQYREASFWQKVKLNIHLIYCAICRKYTVRNNKLTSVFKNSNVTTMPKNDKEVLKRRLHQEIIKQQH</sequence>
<evidence type="ECO:0000313" key="1">
    <source>
        <dbReference type="EMBL" id="MFC7356621.1"/>
    </source>
</evidence>
<organism evidence="1 2">
    <name type="scientific">Jejudonia soesokkakensis</name>
    <dbReference type="NCBI Taxonomy" id="1323432"/>
    <lineage>
        <taxon>Bacteria</taxon>
        <taxon>Pseudomonadati</taxon>
        <taxon>Bacteroidota</taxon>
        <taxon>Flavobacteriia</taxon>
        <taxon>Flavobacteriales</taxon>
        <taxon>Flavobacteriaceae</taxon>
        <taxon>Jejudonia</taxon>
    </lineage>
</organism>
<name>A0ABW2MSC6_9FLAO</name>
<evidence type="ECO:0000313" key="2">
    <source>
        <dbReference type="Proteomes" id="UP001596415"/>
    </source>
</evidence>
<dbReference type="EMBL" id="JBHTBN010000001">
    <property type="protein sequence ID" value="MFC7356621.1"/>
    <property type="molecule type" value="Genomic_DNA"/>
</dbReference>
<protein>
    <recommendedName>
        <fullName evidence="3">Glycine dehydrogenase</fullName>
    </recommendedName>
</protein>
<evidence type="ECO:0008006" key="3">
    <source>
        <dbReference type="Google" id="ProtNLM"/>
    </source>
</evidence>
<keyword evidence="2" id="KW-1185">Reference proteome</keyword>
<reference evidence="2" key="1">
    <citation type="journal article" date="2019" name="Int. J. Syst. Evol. Microbiol.">
        <title>The Global Catalogue of Microorganisms (GCM) 10K type strain sequencing project: providing services to taxonomists for standard genome sequencing and annotation.</title>
        <authorList>
            <consortium name="The Broad Institute Genomics Platform"/>
            <consortium name="The Broad Institute Genome Sequencing Center for Infectious Disease"/>
            <person name="Wu L."/>
            <person name="Ma J."/>
        </authorList>
    </citation>
    <scope>NUCLEOTIDE SEQUENCE [LARGE SCALE GENOMIC DNA]</scope>
    <source>
        <strain evidence="2">CGMCC 1.16306</strain>
    </source>
</reference>
<dbReference type="Proteomes" id="UP001596415">
    <property type="component" value="Unassembled WGS sequence"/>
</dbReference>
<comment type="caution">
    <text evidence="1">The sequence shown here is derived from an EMBL/GenBank/DDBJ whole genome shotgun (WGS) entry which is preliminary data.</text>
</comment>
<accession>A0ABW2MSC6</accession>
<gene>
    <name evidence="1" type="ORF">ACFQO1_02900</name>
</gene>
<dbReference type="RefSeq" id="WP_380216469.1">
    <property type="nucleotide sequence ID" value="NZ_JBHTBN010000001.1"/>
</dbReference>
<proteinExistence type="predicted"/>